<keyword evidence="1" id="KW-0472">Membrane</keyword>
<feature type="transmembrane region" description="Helical" evidence="1">
    <location>
        <begin position="27"/>
        <end position="45"/>
    </location>
</feature>
<dbReference type="AlphaFoldDB" id="A0AAQ3NW42"/>
<name>A0AAQ3NW42_VIGMU</name>
<protein>
    <submittedName>
        <fullName evidence="2">Uncharacterized protein</fullName>
    </submittedName>
</protein>
<evidence type="ECO:0000256" key="1">
    <source>
        <dbReference type="SAM" id="Phobius"/>
    </source>
</evidence>
<dbReference type="EMBL" id="CP144697">
    <property type="protein sequence ID" value="WVZ15877.1"/>
    <property type="molecule type" value="Genomic_DNA"/>
</dbReference>
<sequence length="107" mass="12139">MNEKSNWKNYFSPLISIISRRLPCPRIKVVIFLINLVLSLILPMSEMTTHSKTYSDKMEEAILKLTTNQSVLMANHDALKTQLDHLISQMSTLESSSCTSLGRTSPR</sequence>
<organism evidence="2 3">
    <name type="scientific">Vigna mungo</name>
    <name type="common">Black gram</name>
    <name type="synonym">Phaseolus mungo</name>
    <dbReference type="NCBI Taxonomy" id="3915"/>
    <lineage>
        <taxon>Eukaryota</taxon>
        <taxon>Viridiplantae</taxon>
        <taxon>Streptophyta</taxon>
        <taxon>Embryophyta</taxon>
        <taxon>Tracheophyta</taxon>
        <taxon>Spermatophyta</taxon>
        <taxon>Magnoliopsida</taxon>
        <taxon>eudicotyledons</taxon>
        <taxon>Gunneridae</taxon>
        <taxon>Pentapetalae</taxon>
        <taxon>rosids</taxon>
        <taxon>fabids</taxon>
        <taxon>Fabales</taxon>
        <taxon>Fabaceae</taxon>
        <taxon>Papilionoideae</taxon>
        <taxon>50 kb inversion clade</taxon>
        <taxon>NPAAA clade</taxon>
        <taxon>indigoferoid/millettioid clade</taxon>
        <taxon>Phaseoleae</taxon>
        <taxon>Vigna</taxon>
    </lineage>
</organism>
<feature type="non-terminal residue" evidence="2">
    <location>
        <position position="107"/>
    </location>
</feature>
<proteinExistence type="predicted"/>
<gene>
    <name evidence="2" type="ORF">V8G54_013443</name>
</gene>
<keyword evidence="3" id="KW-1185">Reference proteome</keyword>
<evidence type="ECO:0000313" key="3">
    <source>
        <dbReference type="Proteomes" id="UP001374535"/>
    </source>
</evidence>
<keyword evidence="1" id="KW-1133">Transmembrane helix</keyword>
<keyword evidence="1" id="KW-0812">Transmembrane</keyword>
<evidence type="ECO:0000313" key="2">
    <source>
        <dbReference type="EMBL" id="WVZ15877.1"/>
    </source>
</evidence>
<reference evidence="2 3" key="1">
    <citation type="journal article" date="2023" name="Life. Sci Alliance">
        <title>Evolutionary insights into 3D genome organization and epigenetic landscape of Vigna mungo.</title>
        <authorList>
            <person name="Junaid A."/>
            <person name="Singh B."/>
            <person name="Bhatia S."/>
        </authorList>
    </citation>
    <scope>NUCLEOTIDE SEQUENCE [LARGE SCALE GENOMIC DNA]</scope>
    <source>
        <strain evidence="2">Urdbean</strain>
    </source>
</reference>
<accession>A0AAQ3NW42</accession>
<dbReference type="Proteomes" id="UP001374535">
    <property type="component" value="Chromosome 4"/>
</dbReference>